<dbReference type="PANTHER" id="PTHR37296">
    <property type="entry name" value="CONSERVED VIRULENCE FACTOR B"/>
    <property type="match status" value="1"/>
</dbReference>
<dbReference type="AlphaFoldDB" id="A0A098LCK0"/>
<comment type="caution">
    <text evidence="4">The sequence shown here is derived from an EMBL/GenBank/DDBJ whole genome shotgun (WGS) entry which is preliminary data.</text>
</comment>
<dbReference type="PANTHER" id="PTHR37296:SF1">
    <property type="entry name" value="CONSERVED VIRULENCE FACTOR B"/>
    <property type="match status" value="1"/>
</dbReference>
<reference evidence="4 5" key="1">
    <citation type="submission" date="2014-09" db="EMBL/GenBank/DDBJ databases">
        <title>Sporocytophaga myxococcoides PG-01 genome sequencing.</title>
        <authorList>
            <person name="Liu L."/>
            <person name="Gao P.J."/>
            <person name="Chen G.J."/>
            <person name="Wang L.S."/>
        </authorList>
    </citation>
    <scope>NUCLEOTIDE SEQUENCE [LARGE SCALE GENOMIC DNA]</scope>
    <source>
        <strain evidence="4 5">PG-01</strain>
    </source>
</reference>
<organism evidence="4 5">
    <name type="scientific">Sporocytophaga myxococcoides</name>
    <dbReference type="NCBI Taxonomy" id="153721"/>
    <lineage>
        <taxon>Bacteria</taxon>
        <taxon>Pseudomonadati</taxon>
        <taxon>Bacteroidota</taxon>
        <taxon>Cytophagia</taxon>
        <taxon>Cytophagales</taxon>
        <taxon>Cytophagaceae</taxon>
        <taxon>Sporocytophaga</taxon>
    </lineage>
</organism>
<feature type="domain" description="Conserved virulence factor B first S1" evidence="2">
    <location>
        <begin position="4"/>
        <end position="65"/>
    </location>
</feature>
<accession>A0A098LCK0</accession>
<feature type="domain" description="Conserved virulence factor B-like winged helix" evidence="3">
    <location>
        <begin position="220"/>
        <end position="276"/>
    </location>
</feature>
<dbReference type="InterPro" id="IPR012340">
    <property type="entry name" value="NA-bd_OB-fold"/>
</dbReference>
<evidence type="ECO:0000313" key="5">
    <source>
        <dbReference type="Proteomes" id="UP000030185"/>
    </source>
</evidence>
<dbReference type="eggNOG" id="COG2996">
    <property type="taxonomic scope" value="Bacteria"/>
</dbReference>
<dbReference type="STRING" id="153721.MYP_1427"/>
<dbReference type="Gene3D" id="1.10.10.10">
    <property type="entry name" value="Winged helix-like DNA-binding domain superfamily/Winged helix DNA-binding domain"/>
    <property type="match status" value="1"/>
</dbReference>
<sequence>MFEIGKFNKLRALRLTPPGMFLGKDGEEEVVLLPHRYIPSTLVVDDEIEVFIYLDSEDRVIATTQIPKVQLNQFACLEVKDVNSVGAFLDWGLEKDLMVPFSEQKKNMKRGESYLVYLFLDKESNRLVATSKIEPFLEKEIIELNEEDEVDLLIGESSEVGVNVIINNRYKGLIYHNEIFKNIYPGDKTKGYIKTIREDNKIDVSLQQQGVKNIDPTAEFILQKLKANDGYLDLNDDSDAGEIMVRLQMSKKSFKKAVGLLYKKRLIVLEQDGIRLAK</sequence>
<dbReference type="InterPro" id="IPR014464">
    <property type="entry name" value="CvfB_fam"/>
</dbReference>
<dbReference type="RefSeq" id="WP_045460367.1">
    <property type="nucleotide sequence ID" value="NZ_BBLT01000002.1"/>
</dbReference>
<evidence type="ECO:0000259" key="3">
    <source>
        <dbReference type="Pfam" id="PF17783"/>
    </source>
</evidence>
<keyword evidence="5" id="KW-1185">Reference proteome</keyword>
<dbReference type="PIRSF" id="PIRSF012524">
    <property type="entry name" value="YitL_S1"/>
    <property type="match status" value="1"/>
</dbReference>
<dbReference type="InterPro" id="IPR036388">
    <property type="entry name" value="WH-like_DNA-bd_sf"/>
</dbReference>
<protein>
    <submittedName>
        <fullName evidence="4">GntR family transcriptional regulator</fullName>
    </submittedName>
</protein>
<feature type="domain" description="Conserved virulence factor B first S1" evidence="2">
    <location>
        <begin position="75"/>
        <end position="131"/>
    </location>
</feature>
<dbReference type="Pfam" id="PF17783">
    <property type="entry name" value="WHD_CvfB"/>
    <property type="match status" value="1"/>
</dbReference>
<gene>
    <name evidence="4" type="ORF">MYP_1427</name>
</gene>
<dbReference type="InterPro" id="IPR040764">
    <property type="entry name" value="CvfB_WH"/>
</dbReference>
<dbReference type="Proteomes" id="UP000030185">
    <property type="component" value="Unassembled WGS sequence"/>
</dbReference>
<name>A0A098LCK0_9BACT</name>
<dbReference type="EMBL" id="BBLT01000002">
    <property type="protein sequence ID" value="GAL84199.1"/>
    <property type="molecule type" value="Genomic_DNA"/>
</dbReference>
<dbReference type="Gene3D" id="2.40.50.140">
    <property type="entry name" value="Nucleic acid-binding proteins"/>
    <property type="match status" value="2"/>
</dbReference>
<dbReference type="Pfam" id="PF13509">
    <property type="entry name" value="S1_2"/>
    <property type="match status" value="2"/>
</dbReference>
<comment type="similarity">
    <text evidence="1">Belongs to the CvfB family.</text>
</comment>
<evidence type="ECO:0000256" key="1">
    <source>
        <dbReference type="PIRNR" id="PIRNR012524"/>
    </source>
</evidence>
<evidence type="ECO:0000259" key="2">
    <source>
        <dbReference type="Pfam" id="PF13509"/>
    </source>
</evidence>
<dbReference type="InterPro" id="IPR039566">
    <property type="entry name" value="CvfB_S1_st"/>
</dbReference>
<dbReference type="OrthoDB" id="9801597at2"/>
<proteinExistence type="inferred from homology"/>
<evidence type="ECO:0000313" key="4">
    <source>
        <dbReference type="EMBL" id="GAL84199.1"/>
    </source>
</evidence>